<accession>A0ABT5KJQ3</accession>
<dbReference type="Gene3D" id="1.20.144.10">
    <property type="entry name" value="Phosphatidic acid phosphatase type 2/haloperoxidase"/>
    <property type="match status" value="1"/>
</dbReference>
<evidence type="ECO:0000313" key="2">
    <source>
        <dbReference type="EMBL" id="MDC8774100.1"/>
    </source>
</evidence>
<comment type="caution">
    <text evidence="2">The sequence shown here is derived from an EMBL/GenBank/DDBJ whole genome shotgun (WGS) entry which is preliminary data.</text>
</comment>
<evidence type="ECO:0000313" key="3">
    <source>
        <dbReference type="Proteomes" id="UP001221189"/>
    </source>
</evidence>
<protein>
    <submittedName>
        <fullName evidence="2">Phosphatase PAP2 family protein</fullName>
    </submittedName>
</protein>
<dbReference type="Pfam" id="PF01569">
    <property type="entry name" value="PAP2"/>
    <property type="match status" value="1"/>
</dbReference>
<dbReference type="EMBL" id="JAQQXT010000017">
    <property type="protein sequence ID" value="MDC8774100.1"/>
    <property type="molecule type" value="Genomic_DNA"/>
</dbReference>
<organism evidence="2 3">
    <name type="scientific">Roseateles albus</name>
    <dbReference type="NCBI Taxonomy" id="2987525"/>
    <lineage>
        <taxon>Bacteria</taxon>
        <taxon>Pseudomonadati</taxon>
        <taxon>Pseudomonadota</taxon>
        <taxon>Betaproteobacteria</taxon>
        <taxon>Burkholderiales</taxon>
        <taxon>Sphaerotilaceae</taxon>
        <taxon>Roseateles</taxon>
    </lineage>
</organism>
<sequence>MPWSQSGFPPYGAISRHYRIVTDHTLVPAYFKVDGAAANAAQWQGFIDTNMRDMSDFLWPEYDRARGAWVGAAIAQMESLTRADLDLMVQLRAFLPREAAVEVIPGGEPVGLARSHLDLFKAEDESAKPTLAVYLPMLSTDLQALVTSAVGAELEGFPRAHIAFKQRFQRPRPYQMSFLLDPPGATYAYQFASSAVTPSMVSGHCFSGILARAGALVAKLEELEVSLHAVASMQQYMVDIGDRRVFAGVHYPSDNLGSWFLSLRLCKHLFGGAGQVAKDLIWQAISERSIVFKAMNAAVQASARSPFAEPMRRLRVEAALPVT</sequence>
<name>A0ABT5KJQ3_9BURK</name>
<dbReference type="InterPro" id="IPR000326">
    <property type="entry name" value="PAP2/HPO"/>
</dbReference>
<feature type="domain" description="Phosphatidic acid phosphatase type 2/haloperoxidase" evidence="1">
    <location>
        <begin position="162"/>
        <end position="267"/>
    </location>
</feature>
<dbReference type="CDD" id="cd01610">
    <property type="entry name" value="PAP2_like"/>
    <property type="match status" value="1"/>
</dbReference>
<reference evidence="2 3" key="1">
    <citation type="submission" date="2022-10" db="EMBL/GenBank/DDBJ databases">
        <title>Paucibacter sp. hw1 Genome sequencing.</title>
        <authorList>
            <person name="Park S."/>
        </authorList>
    </citation>
    <scope>NUCLEOTIDE SEQUENCE [LARGE SCALE GENOMIC DNA]</scope>
    <source>
        <strain evidence="3">hw1</strain>
    </source>
</reference>
<keyword evidence="3" id="KW-1185">Reference proteome</keyword>
<gene>
    <name evidence="2" type="ORF">PRZ03_21270</name>
</gene>
<dbReference type="SUPFAM" id="SSF48317">
    <property type="entry name" value="Acid phosphatase/Vanadium-dependent haloperoxidase"/>
    <property type="match status" value="1"/>
</dbReference>
<proteinExistence type="predicted"/>
<dbReference type="InterPro" id="IPR036938">
    <property type="entry name" value="PAP2/HPO_sf"/>
</dbReference>
<evidence type="ECO:0000259" key="1">
    <source>
        <dbReference type="Pfam" id="PF01569"/>
    </source>
</evidence>
<dbReference type="RefSeq" id="WP_273602153.1">
    <property type="nucleotide sequence ID" value="NZ_JAQQXT010000017.1"/>
</dbReference>
<dbReference type="Proteomes" id="UP001221189">
    <property type="component" value="Unassembled WGS sequence"/>
</dbReference>